<dbReference type="RefSeq" id="WP_131387727.1">
    <property type="nucleotide sequence ID" value="NZ_JRLW01000074.1"/>
</dbReference>
<dbReference type="PROSITE" id="PS51257">
    <property type="entry name" value="PROKAR_LIPOPROTEIN"/>
    <property type="match status" value="1"/>
</dbReference>
<evidence type="ECO:0000313" key="2">
    <source>
        <dbReference type="Proteomes" id="UP000030121"/>
    </source>
</evidence>
<evidence type="ECO:0008006" key="3">
    <source>
        <dbReference type="Google" id="ProtNLM"/>
    </source>
</evidence>
<organism evidence="1 2">
    <name type="scientific">Flavobacterium suncheonense GH29-5 = DSM 17707</name>
    <dbReference type="NCBI Taxonomy" id="1121899"/>
    <lineage>
        <taxon>Bacteria</taxon>
        <taxon>Pseudomonadati</taxon>
        <taxon>Bacteroidota</taxon>
        <taxon>Flavobacteriia</taxon>
        <taxon>Flavobacteriales</taxon>
        <taxon>Flavobacteriaceae</taxon>
        <taxon>Flavobacterium</taxon>
    </lineage>
</organism>
<keyword evidence="2" id="KW-1185">Reference proteome</keyword>
<reference evidence="1 2" key="1">
    <citation type="submission" date="2013-09" db="EMBL/GenBank/DDBJ databases">
        <authorList>
            <person name="Zeng Z."/>
            <person name="Chen C."/>
        </authorList>
    </citation>
    <scope>NUCLEOTIDE SEQUENCE [LARGE SCALE GENOMIC DNA]</scope>
    <source>
        <strain evidence="1 2">GH29-5</strain>
    </source>
</reference>
<dbReference type="AlphaFoldDB" id="A0A0A2LXH5"/>
<dbReference type="EMBL" id="JRLW01000074">
    <property type="protein sequence ID" value="KGO84654.1"/>
    <property type="molecule type" value="Genomic_DNA"/>
</dbReference>
<proteinExistence type="predicted"/>
<name>A0A0A2LXH5_9FLAO</name>
<evidence type="ECO:0000313" key="1">
    <source>
        <dbReference type="EMBL" id="KGO84654.1"/>
    </source>
</evidence>
<dbReference type="Proteomes" id="UP000030121">
    <property type="component" value="Unassembled WGS sequence"/>
</dbReference>
<protein>
    <recommendedName>
        <fullName evidence="3">Lipoprotein</fullName>
    </recommendedName>
</protein>
<accession>A0A0A2LXH5</accession>
<comment type="caution">
    <text evidence="1">The sequence shown here is derived from an EMBL/GenBank/DDBJ whole genome shotgun (WGS) entry which is preliminary data.</text>
</comment>
<gene>
    <name evidence="1" type="ORF">Q764_14395</name>
</gene>
<sequence>MKSVAIFILIILTISCSGINYKYENDVAYMNKWYDPTMKKLNADNSDTSIVFLTGYFEKDSVQIRNGSDIIFNSTISTSPQIGLAWFEVVKNEKAVYVDIRKSKTGKIKLPVKYLKKYKFVYISDRDDKVLVEYTNKGRAFL</sequence>